<sequence length="233" mass="28170">MKRVAILQSNYIPWKGYFDIIHDVDLFIFYDDVQFTKNDWRNRNKIKGISGTQWLSIPVGTNLNRLICEVEIKDRFWQKNHWKTIMQFYQNAPYFSLYKDFFQHVYLGQEWNNLSELNQFMITHISTEFLGIKAEFKDSREYRVTGERLDRLITLLQNTKADTYISGPSARNYIAENRFHEERIKLIYKDYGNYLEYPQLYPPFYHNVSIIDLLFNTGSNAPYYIWGWRDTSR</sequence>
<reference evidence="1 2" key="1">
    <citation type="journal article" date="2016" name="Nat. Commun.">
        <title>Thousands of microbial genomes shed light on interconnected biogeochemical processes in an aquifer system.</title>
        <authorList>
            <person name="Anantharaman K."/>
            <person name="Brown C.T."/>
            <person name="Hug L.A."/>
            <person name="Sharon I."/>
            <person name="Castelle C.J."/>
            <person name="Probst A.J."/>
            <person name="Thomas B.C."/>
            <person name="Singh A."/>
            <person name="Wilkins M.J."/>
            <person name="Karaoz U."/>
            <person name="Brodie E.L."/>
            <person name="Williams K.H."/>
            <person name="Hubbard S.S."/>
            <person name="Banfield J.F."/>
        </authorList>
    </citation>
    <scope>NUCLEOTIDE SEQUENCE [LARGE SCALE GENOMIC DNA]</scope>
</reference>
<dbReference type="Pfam" id="PF08889">
    <property type="entry name" value="WbqC"/>
    <property type="match status" value="1"/>
</dbReference>
<evidence type="ECO:0008006" key="3">
    <source>
        <dbReference type="Google" id="ProtNLM"/>
    </source>
</evidence>
<dbReference type="Proteomes" id="UP000178797">
    <property type="component" value="Unassembled WGS sequence"/>
</dbReference>
<comment type="caution">
    <text evidence="1">The sequence shown here is derived from an EMBL/GenBank/DDBJ whole genome shotgun (WGS) entry which is preliminary data.</text>
</comment>
<name>A0A1F7RZF2_9BACT</name>
<protein>
    <recommendedName>
        <fullName evidence="3">WbqC-like protein</fullName>
    </recommendedName>
</protein>
<accession>A0A1F7RZF2</accession>
<evidence type="ECO:0000313" key="1">
    <source>
        <dbReference type="EMBL" id="OGL46810.1"/>
    </source>
</evidence>
<dbReference type="EMBL" id="MGDE01000071">
    <property type="protein sequence ID" value="OGL46810.1"/>
    <property type="molecule type" value="Genomic_DNA"/>
</dbReference>
<gene>
    <name evidence="1" type="ORF">A2W05_05360</name>
</gene>
<dbReference type="InterPro" id="IPR014985">
    <property type="entry name" value="WbqC"/>
</dbReference>
<proteinExistence type="predicted"/>
<dbReference type="AlphaFoldDB" id="A0A1F7RZF2"/>
<organism evidence="1 2">
    <name type="scientific">Candidatus Schekmanbacteria bacterium RBG_16_38_10</name>
    <dbReference type="NCBI Taxonomy" id="1817879"/>
    <lineage>
        <taxon>Bacteria</taxon>
        <taxon>Candidatus Schekmaniibacteriota</taxon>
    </lineage>
</organism>
<evidence type="ECO:0000313" key="2">
    <source>
        <dbReference type="Proteomes" id="UP000178797"/>
    </source>
</evidence>